<name>A0ABQ9IMA5_9NEOP</name>
<protein>
    <recommendedName>
        <fullName evidence="4">Ig-like domain-containing protein</fullName>
    </recommendedName>
</protein>
<evidence type="ECO:0000259" key="4">
    <source>
        <dbReference type="PROSITE" id="PS50835"/>
    </source>
</evidence>
<dbReference type="PROSITE" id="PS50835">
    <property type="entry name" value="IG_LIKE"/>
    <property type="match status" value="1"/>
</dbReference>
<feature type="domain" description="Ig-like" evidence="4">
    <location>
        <begin position="601"/>
        <end position="693"/>
    </location>
</feature>
<evidence type="ECO:0000256" key="2">
    <source>
        <dbReference type="SAM" id="MobiDB-lite"/>
    </source>
</evidence>
<dbReference type="InterPro" id="IPR013783">
    <property type="entry name" value="Ig-like_fold"/>
</dbReference>
<dbReference type="InterPro" id="IPR003599">
    <property type="entry name" value="Ig_sub"/>
</dbReference>
<dbReference type="Pfam" id="PF13927">
    <property type="entry name" value="Ig_3"/>
    <property type="match status" value="1"/>
</dbReference>
<dbReference type="PANTHER" id="PTHR10075:SF100">
    <property type="entry name" value="FASCICLIN-2"/>
    <property type="match status" value="1"/>
</dbReference>
<dbReference type="Gene3D" id="2.60.40.10">
    <property type="entry name" value="Immunoglobulins"/>
    <property type="match status" value="1"/>
</dbReference>
<proteinExistence type="predicted"/>
<dbReference type="SMART" id="SM00408">
    <property type="entry name" value="IGc2"/>
    <property type="match status" value="1"/>
</dbReference>
<keyword evidence="1" id="KW-0393">Immunoglobulin domain</keyword>
<gene>
    <name evidence="5" type="ORF">PR048_003147</name>
</gene>
<sequence length="1232" mass="136481">MISIIENLYRAETLTCCTATLDRSSMSVGCVIRILLMLCLYLLSPFLACPVDPRTLLIPFMCSSASLHAWLLLLHIIFLSIIQCSSDPPCASQIHHVLLSPISCSSDPPYASQIHPVLLSHIPCSLDRPVLLGSTLCSSDPPCAPRIHHVLLRPTLCSSDPPCASQIHHVLLSPISCSTDPPCASQIHHVLLSPIPCSSDPPCAPRTHPVPLRPTLCSSVLYCAPQTHPVLSSASTCSLFLACASNVTPPLISWRHYHVVTNYFAINNDVATAYVSFLPLSSVWLRWRKRLKSDVKHWWPLPHIGLQPDEQCNALQADCTPVQCIEYWDTDIGCAQPSRSVYSIFSAWRCRLNTCSAVYVRRSKYEPPLPNAAPSGTLVMRPANYFVGAFKECILKLGLHYDAIACLLVCTHHFTADGCFTMCGSSLLLCICSLGRIICVRNLVPRHQVARPICIMSSELKWRVSWAGTGATSASLISGVQNTFLKDWAQLCRRLEQRELQLFCYRVIRTGRRMNVRHIYVVYECRRSWLVQVENGCQSLFYSFTASSLLAVGIFVFAGDVRTYWHRVFSSSDSVWYVDVLAARFVLVAWDVYYVLTAHPPEITLRPRDQQVKAGGIAAFYCVARGDPPPALQWRKNGKRVSGTQSRYLVHEFAPGGAMLRIDPVRSGRDNATYECVAENGVGDAVSAEANLRVYEGEYLTSFFSFACPRRFLHLCERRAETQACSEVLQSELVVAQCCTHVAHVAGAVTRIVDAGETECIAATHERASKTHLTLQQLTTRRWLADKYNPAGSNKSSRNPWIIRVERSEYGAVPECKGGGNGRSPGNPADQRHRSARTYYFNLLARHLKCYCANCAAANRIFNATTCRNLITGPTKPPLPGDKQLPVTTKHSSCFDYQLRRFRSCIAHSWGLEVYGDKVAAYSSSVKDMESCPLRTCMPNELHITKANGTGAMPKAPARRTPRLPHDAAVTFAFLICNVKDTYRRATVPYMNNSPAPSRWLISPPSDGGITVLLSRKVEGRLRRGLPTCSSSIVRATPKKTRMPSSNVCRTPHDCWRGGLARPHQLEEEKPILTNVPEVEILPSYRLFTVKCTLLKALLRIYLHARPPRSLFKLPYKTTGEPHPVVIDFRQELHAPLGIANSSFQPRRTISAPRTPISTATAAPPSPKDWVLVQPAPAATATESGATLTPGKPVAVCKLVLRKPVKPTPDFVSSRQAMLLSLYTGRGPVSSQ</sequence>
<reference evidence="5 6" key="1">
    <citation type="submission" date="2023-02" db="EMBL/GenBank/DDBJ databases">
        <title>LHISI_Scaffold_Assembly.</title>
        <authorList>
            <person name="Stuart O.P."/>
            <person name="Cleave R."/>
            <person name="Magrath M.J.L."/>
            <person name="Mikheyev A.S."/>
        </authorList>
    </citation>
    <scope>NUCLEOTIDE SEQUENCE [LARGE SCALE GENOMIC DNA]</scope>
    <source>
        <strain evidence="5">Daus_M_001</strain>
        <tissue evidence="5">Leg muscle</tissue>
    </source>
</reference>
<dbReference type="SUPFAM" id="SSF48726">
    <property type="entry name" value="Immunoglobulin"/>
    <property type="match status" value="1"/>
</dbReference>
<feature type="region of interest" description="Disordered" evidence="2">
    <location>
        <begin position="1148"/>
        <end position="1169"/>
    </location>
</feature>
<dbReference type="InterPro" id="IPR007110">
    <property type="entry name" value="Ig-like_dom"/>
</dbReference>
<feature type="compositionally biased region" description="Low complexity" evidence="2">
    <location>
        <begin position="1151"/>
        <end position="1163"/>
    </location>
</feature>
<feature type="region of interest" description="Disordered" evidence="2">
    <location>
        <begin position="813"/>
        <end position="832"/>
    </location>
</feature>
<evidence type="ECO:0000256" key="1">
    <source>
        <dbReference type="ARBA" id="ARBA00023319"/>
    </source>
</evidence>
<dbReference type="PANTHER" id="PTHR10075">
    <property type="entry name" value="BASIGIN RELATED"/>
    <property type="match status" value="1"/>
</dbReference>
<feature type="transmembrane region" description="Helical" evidence="3">
    <location>
        <begin position="31"/>
        <end position="49"/>
    </location>
</feature>
<keyword evidence="6" id="KW-1185">Reference proteome</keyword>
<keyword evidence="3" id="KW-0812">Transmembrane</keyword>
<dbReference type="InterPro" id="IPR003598">
    <property type="entry name" value="Ig_sub2"/>
</dbReference>
<accession>A0ABQ9IMA5</accession>
<comment type="caution">
    <text evidence="5">The sequence shown here is derived from an EMBL/GenBank/DDBJ whole genome shotgun (WGS) entry which is preliminary data.</text>
</comment>
<dbReference type="Proteomes" id="UP001159363">
    <property type="component" value="Chromosome 1"/>
</dbReference>
<dbReference type="InterPro" id="IPR036179">
    <property type="entry name" value="Ig-like_dom_sf"/>
</dbReference>
<organism evidence="5 6">
    <name type="scientific">Dryococelus australis</name>
    <dbReference type="NCBI Taxonomy" id="614101"/>
    <lineage>
        <taxon>Eukaryota</taxon>
        <taxon>Metazoa</taxon>
        <taxon>Ecdysozoa</taxon>
        <taxon>Arthropoda</taxon>
        <taxon>Hexapoda</taxon>
        <taxon>Insecta</taxon>
        <taxon>Pterygota</taxon>
        <taxon>Neoptera</taxon>
        <taxon>Polyneoptera</taxon>
        <taxon>Phasmatodea</taxon>
        <taxon>Verophasmatodea</taxon>
        <taxon>Anareolatae</taxon>
        <taxon>Phasmatidae</taxon>
        <taxon>Eurycanthinae</taxon>
        <taxon>Dryococelus</taxon>
    </lineage>
</organism>
<evidence type="ECO:0000313" key="6">
    <source>
        <dbReference type="Proteomes" id="UP001159363"/>
    </source>
</evidence>
<evidence type="ECO:0000256" key="3">
    <source>
        <dbReference type="SAM" id="Phobius"/>
    </source>
</evidence>
<dbReference type="SMART" id="SM00409">
    <property type="entry name" value="IG"/>
    <property type="match status" value="1"/>
</dbReference>
<evidence type="ECO:0000313" key="5">
    <source>
        <dbReference type="EMBL" id="KAJ8897797.1"/>
    </source>
</evidence>
<keyword evidence="3" id="KW-1133">Transmembrane helix</keyword>
<dbReference type="EMBL" id="JARBHB010000001">
    <property type="protein sequence ID" value="KAJ8897797.1"/>
    <property type="molecule type" value="Genomic_DNA"/>
</dbReference>
<keyword evidence="3" id="KW-0472">Membrane</keyword>